<feature type="compositionally biased region" description="Acidic residues" evidence="1">
    <location>
        <begin position="1"/>
        <end position="10"/>
    </location>
</feature>
<dbReference type="EMBL" id="BAABHM010000018">
    <property type="protein sequence ID" value="GAA4714695.1"/>
    <property type="molecule type" value="Genomic_DNA"/>
</dbReference>
<evidence type="ECO:0000313" key="2">
    <source>
        <dbReference type="EMBL" id="GAA4714695.1"/>
    </source>
</evidence>
<keyword evidence="3" id="KW-1185">Reference proteome</keyword>
<protein>
    <submittedName>
        <fullName evidence="2">Uncharacterized protein</fullName>
    </submittedName>
</protein>
<reference evidence="3" key="1">
    <citation type="journal article" date="2019" name="Int. J. Syst. Evol. Microbiol.">
        <title>The Global Catalogue of Microorganisms (GCM) 10K type strain sequencing project: providing services to taxonomists for standard genome sequencing and annotation.</title>
        <authorList>
            <consortium name="The Broad Institute Genomics Platform"/>
            <consortium name="The Broad Institute Genome Sequencing Center for Infectious Disease"/>
            <person name="Wu L."/>
            <person name="Ma J."/>
        </authorList>
    </citation>
    <scope>NUCLEOTIDE SEQUENCE [LARGE SCALE GENOMIC DNA]</scope>
    <source>
        <strain evidence="3">JCM 17975</strain>
    </source>
</reference>
<comment type="caution">
    <text evidence="2">The sequence shown here is derived from an EMBL/GenBank/DDBJ whole genome shotgun (WGS) entry which is preliminary data.</text>
</comment>
<organism evidence="2 3">
    <name type="scientific">Promicromonospora umidemergens</name>
    <dbReference type="NCBI Taxonomy" id="629679"/>
    <lineage>
        <taxon>Bacteria</taxon>
        <taxon>Bacillati</taxon>
        <taxon>Actinomycetota</taxon>
        <taxon>Actinomycetes</taxon>
        <taxon>Micrococcales</taxon>
        <taxon>Promicromonosporaceae</taxon>
        <taxon>Promicromonospora</taxon>
    </lineage>
</organism>
<evidence type="ECO:0000256" key="1">
    <source>
        <dbReference type="SAM" id="MobiDB-lite"/>
    </source>
</evidence>
<name>A0ABP8XWZ3_9MICO</name>
<evidence type="ECO:0000313" key="3">
    <source>
        <dbReference type="Proteomes" id="UP001500843"/>
    </source>
</evidence>
<sequence>MRTVPQEEDQPTPHGGGKSDRSIMITLVHESGFVQKQTTGDERLRTMQERRYLLERGRLCSACLTGTWPLTQFRMTQYLCDGCLRFDLKITRLAEADTRAVTLTETQRTESLSYRSAQLRHAFAAATDLGLLVMPIGDGRVLAAPDLAQVLPDDATAAARRFASWMRAVAPEAASERDATLCRIDQFVTDDDVTD</sequence>
<dbReference type="Proteomes" id="UP001500843">
    <property type="component" value="Unassembled WGS sequence"/>
</dbReference>
<accession>A0ABP8XWZ3</accession>
<proteinExistence type="predicted"/>
<gene>
    <name evidence="2" type="ORF">GCM10023198_42440</name>
</gene>
<feature type="region of interest" description="Disordered" evidence="1">
    <location>
        <begin position="1"/>
        <end position="21"/>
    </location>
</feature>